<dbReference type="EMBL" id="JAYKXP010000030">
    <property type="protein sequence ID" value="KAK7042900.1"/>
    <property type="molecule type" value="Genomic_DNA"/>
</dbReference>
<name>A0AAW0CXH5_9AGAR</name>
<gene>
    <name evidence="1" type="ORF">VNI00_008635</name>
</gene>
<protein>
    <submittedName>
        <fullName evidence="1">Uncharacterized protein</fullName>
    </submittedName>
</protein>
<proteinExistence type="predicted"/>
<comment type="caution">
    <text evidence="1">The sequence shown here is derived from an EMBL/GenBank/DDBJ whole genome shotgun (WGS) entry which is preliminary data.</text>
</comment>
<reference evidence="1 2" key="1">
    <citation type="submission" date="2024-01" db="EMBL/GenBank/DDBJ databases">
        <title>A draft genome for a cacao thread blight-causing isolate of Paramarasmius palmivorus.</title>
        <authorList>
            <person name="Baruah I.K."/>
            <person name="Bukari Y."/>
            <person name="Amoako-Attah I."/>
            <person name="Meinhardt L.W."/>
            <person name="Bailey B.A."/>
            <person name="Cohen S.P."/>
        </authorList>
    </citation>
    <scope>NUCLEOTIDE SEQUENCE [LARGE SCALE GENOMIC DNA]</scope>
    <source>
        <strain evidence="1 2">GH-12</strain>
    </source>
</reference>
<accession>A0AAW0CXH5</accession>
<sequence length="452" mass="51961">MLRTWLERSRPLPVSCFARFDPEKPLSFHLQVLDMFIQESRRWFMVAFDLISQPELYYRLSSVHPHLPLLHFCDIAVQLCGGGGDTPPPAVENPLPVIRYIWHTPRLQHFRLCTPDLRLPQRFIMEIIPSSSTRLEEIHLCQETPADFFAIAPGLTFNNLRSCHLTIIQRSQIIHNLNMNTLCLIPRLQHLDLSARIPNIIVILENLILPSLLYLDIEFGYLVGGFPTLSNRVLVALGELQARSHCHIKRLSAPLSLFASPDTPTLVNKFGPVYELRVLLNTKEKMYNQLAFERFTQRLGSGPGIFDKVTTLHVSLYEDLQDDATLELFSSVVDMLESRLSCPLRRLERISFDSASGKSKNGWSVEFEPVDRILKLAQANGIVLLGNVVAGEWVSMYDSYFWSLMDFERELYRWNRSGRCDWVGKSGAERYLEYRELWESLWSVNVSAGLIN</sequence>
<dbReference type="AlphaFoldDB" id="A0AAW0CXH5"/>
<evidence type="ECO:0000313" key="1">
    <source>
        <dbReference type="EMBL" id="KAK7042900.1"/>
    </source>
</evidence>
<evidence type="ECO:0000313" key="2">
    <source>
        <dbReference type="Proteomes" id="UP001383192"/>
    </source>
</evidence>
<dbReference type="Proteomes" id="UP001383192">
    <property type="component" value="Unassembled WGS sequence"/>
</dbReference>
<keyword evidence="2" id="KW-1185">Reference proteome</keyword>
<organism evidence="1 2">
    <name type="scientific">Paramarasmius palmivorus</name>
    <dbReference type="NCBI Taxonomy" id="297713"/>
    <lineage>
        <taxon>Eukaryota</taxon>
        <taxon>Fungi</taxon>
        <taxon>Dikarya</taxon>
        <taxon>Basidiomycota</taxon>
        <taxon>Agaricomycotina</taxon>
        <taxon>Agaricomycetes</taxon>
        <taxon>Agaricomycetidae</taxon>
        <taxon>Agaricales</taxon>
        <taxon>Marasmiineae</taxon>
        <taxon>Marasmiaceae</taxon>
        <taxon>Paramarasmius</taxon>
    </lineage>
</organism>